<evidence type="ECO:0000313" key="2">
    <source>
        <dbReference type="Proteomes" id="UP000177751"/>
    </source>
</evidence>
<gene>
    <name evidence="1" type="ORF">A2401_01065</name>
</gene>
<dbReference type="Proteomes" id="UP000177751">
    <property type="component" value="Unassembled WGS sequence"/>
</dbReference>
<dbReference type="EMBL" id="MHPP01000014">
    <property type="protein sequence ID" value="OGZ84623.1"/>
    <property type="molecule type" value="Genomic_DNA"/>
</dbReference>
<protein>
    <submittedName>
        <fullName evidence="1">Uncharacterized protein</fullName>
    </submittedName>
</protein>
<name>A0A1G2JCF5_9BACT</name>
<accession>A0A1G2JCF5</accession>
<dbReference type="STRING" id="1802229.A2401_01065"/>
<reference evidence="1 2" key="1">
    <citation type="journal article" date="2016" name="Nat. Commun.">
        <title>Thousands of microbial genomes shed light on interconnected biogeochemical processes in an aquifer system.</title>
        <authorList>
            <person name="Anantharaman K."/>
            <person name="Brown C.T."/>
            <person name="Hug L.A."/>
            <person name="Sharon I."/>
            <person name="Castelle C.J."/>
            <person name="Probst A.J."/>
            <person name="Thomas B.C."/>
            <person name="Singh A."/>
            <person name="Wilkins M.J."/>
            <person name="Karaoz U."/>
            <person name="Brodie E.L."/>
            <person name="Williams K.H."/>
            <person name="Hubbard S.S."/>
            <person name="Banfield J.F."/>
        </authorList>
    </citation>
    <scope>NUCLEOTIDE SEQUENCE [LARGE SCALE GENOMIC DNA]</scope>
</reference>
<organism evidence="1 2">
    <name type="scientific">Candidatus Staskawiczbacteria bacterium RIFOXYC1_FULL_38_18</name>
    <dbReference type="NCBI Taxonomy" id="1802229"/>
    <lineage>
        <taxon>Bacteria</taxon>
        <taxon>Candidatus Staskawicziibacteriota</taxon>
    </lineage>
</organism>
<comment type="caution">
    <text evidence="1">The sequence shown here is derived from an EMBL/GenBank/DDBJ whole genome shotgun (WGS) entry which is preliminary data.</text>
</comment>
<evidence type="ECO:0000313" key="1">
    <source>
        <dbReference type="EMBL" id="OGZ84623.1"/>
    </source>
</evidence>
<dbReference type="AlphaFoldDB" id="A0A1G2JCF5"/>
<sequence>MSSDRTLVGSGFDLFLAGLACGGISDVQVCAREETIHDGCYPGCGDGSCCSQLRIATFRTSSGKIMVLEEYLDEDNKVQLSFYPL</sequence>
<proteinExistence type="predicted"/>